<keyword evidence="2 8" id="KW-0808">Transferase</keyword>
<comment type="caution">
    <text evidence="10">The sequence shown here is derived from an EMBL/GenBank/DDBJ whole genome shotgun (WGS) entry which is preliminary data.</text>
</comment>
<accession>A0A4R6C093</accession>
<dbReference type="GO" id="GO:0005737">
    <property type="term" value="C:cytoplasm"/>
    <property type="evidence" value="ECO:0007669"/>
    <property type="project" value="UniProtKB-SubCell"/>
</dbReference>
<dbReference type="GO" id="GO:0006777">
    <property type="term" value="P:Mo-molybdopterin cofactor biosynthetic process"/>
    <property type="evidence" value="ECO:0007669"/>
    <property type="project" value="UniProtKB-KW"/>
</dbReference>
<dbReference type="Proteomes" id="UP000294843">
    <property type="component" value="Unassembled WGS sequence"/>
</dbReference>
<evidence type="ECO:0000256" key="7">
    <source>
        <dbReference type="ARBA" id="ARBA00023150"/>
    </source>
</evidence>
<dbReference type="InterPro" id="IPR013482">
    <property type="entry name" value="Molybde_CF_guanTrfase"/>
</dbReference>
<evidence type="ECO:0000313" key="11">
    <source>
        <dbReference type="Proteomes" id="UP000294843"/>
    </source>
</evidence>
<dbReference type="SUPFAM" id="SSF53448">
    <property type="entry name" value="Nucleotide-diphospho-sugar transferases"/>
    <property type="match status" value="1"/>
</dbReference>
<evidence type="ECO:0000256" key="8">
    <source>
        <dbReference type="HAMAP-Rule" id="MF_00316"/>
    </source>
</evidence>
<keyword evidence="10" id="KW-0548">Nucleotidyltransferase</keyword>
<organism evidence="10 11">
    <name type="scientific">Macrococcus bovicus</name>
    <dbReference type="NCBI Taxonomy" id="69968"/>
    <lineage>
        <taxon>Bacteria</taxon>
        <taxon>Bacillati</taxon>
        <taxon>Bacillota</taxon>
        <taxon>Bacilli</taxon>
        <taxon>Bacillales</taxon>
        <taxon>Staphylococcaceae</taxon>
        <taxon>Macrococcus</taxon>
    </lineage>
</organism>
<feature type="binding site" evidence="8">
    <location>
        <position position="18"/>
    </location>
    <ligand>
        <name>GTP</name>
        <dbReference type="ChEBI" id="CHEBI:37565"/>
    </ligand>
</feature>
<evidence type="ECO:0000256" key="4">
    <source>
        <dbReference type="ARBA" id="ARBA00022741"/>
    </source>
</evidence>
<evidence type="ECO:0000256" key="1">
    <source>
        <dbReference type="ARBA" id="ARBA00022490"/>
    </source>
</evidence>
<keyword evidence="5 8" id="KW-0460">Magnesium</keyword>
<keyword evidence="11" id="KW-1185">Reference proteome</keyword>
<dbReference type="Gene3D" id="3.90.550.10">
    <property type="entry name" value="Spore Coat Polysaccharide Biosynthesis Protein SpsA, Chain A"/>
    <property type="match status" value="1"/>
</dbReference>
<evidence type="ECO:0000256" key="2">
    <source>
        <dbReference type="ARBA" id="ARBA00022679"/>
    </source>
</evidence>
<sequence>MIGVVLAGGESRRFGSQKAFHQLDGKPFYQHVYDAMKGCGRLQQVVINTNAQLKEGFDQKVIVDDSRYQGLGPLTGLYTVMTELPDDAYFVIAVDTPFITVEAVNHLIENFRGHTTVYRDDEQIHATIGIYPYHLKQTIKQHLDHRELRLRALFDEATTYIDVKTVPGHWYLNINRPEDLKGGERHDRTNHR</sequence>
<keyword evidence="1 8" id="KW-0963">Cytoplasm</keyword>
<evidence type="ECO:0000259" key="9">
    <source>
        <dbReference type="Pfam" id="PF12804"/>
    </source>
</evidence>
<dbReference type="GO" id="GO:0046872">
    <property type="term" value="F:metal ion binding"/>
    <property type="evidence" value="ECO:0007669"/>
    <property type="project" value="UniProtKB-KW"/>
</dbReference>
<feature type="binding site" evidence="8">
    <location>
        <position position="95"/>
    </location>
    <ligand>
        <name>Mg(2+)</name>
        <dbReference type="ChEBI" id="CHEBI:18420"/>
    </ligand>
</feature>
<dbReference type="PANTHER" id="PTHR19136">
    <property type="entry name" value="MOLYBDENUM COFACTOR GUANYLYLTRANSFERASE"/>
    <property type="match status" value="1"/>
</dbReference>
<dbReference type="Pfam" id="PF12804">
    <property type="entry name" value="NTP_transf_3"/>
    <property type="match status" value="1"/>
</dbReference>
<evidence type="ECO:0000256" key="5">
    <source>
        <dbReference type="ARBA" id="ARBA00022842"/>
    </source>
</evidence>
<dbReference type="PANTHER" id="PTHR19136:SF81">
    <property type="entry name" value="MOLYBDENUM COFACTOR GUANYLYLTRANSFERASE"/>
    <property type="match status" value="1"/>
</dbReference>
<evidence type="ECO:0000256" key="3">
    <source>
        <dbReference type="ARBA" id="ARBA00022723"/>
    </source>
</evidence>
<dbReference type="InterPro" id="IPR029044">
    <property type="entry name" value="Nucleotide-diphossugar_trans"/>
</dbReference>
<comment type="catalytic activity">
    <reaction evidence="8">
        <text>Mo-molybdopterin + GTP + H(+) = Mo-molybdopterin guanine dinucleotide + diphosphate</text>
        <dbReference type="Rhea" id="RHEA:34243"/>
        <dbReference type="ChEBI" id="CHEBI:15378"/>
        <dbReference type="ChEBI" id="CHEBI:33019"/>
        <dbReference type="ChEBI" id="CHEBI:37565"/>
        <dbReference type="ChEBI" id="CHEBI:71302"/>
        <dbReference type="ChEBI" id="CHEBI:71310"/>
        <dbReference type="EC" id="2.7.7.77"/>
    </reaction>
</comment>
<keyword evidence="3 8" id="KW-0479">Metal-binding</keyword>
<comment type="subcellular location">
    <subcellularLocation>
        <location evidence="8">Cytoplasm</location>
    </subcellularLocation>
</comment>
<dbReference type="CDD" id="cd02503">
    <property type="entry name" value="MobA"/>
    <property type="match status" value="1"/>
</dbReference>
<proteinExistence type="inferred from homology"/>
<dbReference type="HAMAP" id="MF_00316">
    <property type="entry name" value="MobA"/>
    <property type="match status" value="1"/>
</dbReference>
<comment type="domain">
    <text evidence="8">The N-terminal domain determines nucleotide recognition and specific binding, while the C-terminal domain determines the specific binding to the target protein.</text>
</comment>
<comment type="caution">
    <text evidence="8">Lacks conserved residue(s) required for the propagation of feature annotation.</text>
</comment>
<evidence type="ECO:0000256" key="6">
    <source>
        <dbReference type="ARBA" id="ARBA00023134"/>
    </source>
</evidence>
<comment type="function">
    <text evidence="8">Transfers a GMP moiety from GTP to Mo-molybdopterin (Mo-MPT) cofactor (Moco or molybdenum cofactor) to form Mo-molybdopterin guanine dinucleotide (Mo-MGD) cofactor.</text>
</comment>
<dbReference type="InterPro" id="IPR025877">
    <property type="entry name" value="MobA-like_NTP_Trfase"/>
</dbReference>
<feature type="domain" description="MobA-like NTP transferase" evidence="9">
    <location>
        <begin position="3"/>
        <end position="154"/>
    </location>
</feature>
<comment type="similarity">
    <text evidence="8">Belongs to the MobA family.</text>
</comment>
<evidence type="ECO:0000313" key="10">
    <source>
        <dbReference type="EMBL" id="TDM14170.1"/>
    </source>
</evidence>
<gene>
    <name evidence="8" type="primary">mobA</name>
    <name evidence="10" type="ORF">ERX55_06250</name>
</gene>
<reference evidence="10 11" key="1">
    <citation type="submission" date="2019-01" db="EMBL/GenBank/DDBJ databases">
        <title>Draft genome sequences of the type strains of six Macrococcus species.</title>
        <authorList>
            <person name="Mazhar S."/>
            <person name="Altermann E."/>
            <person name="Hill C."/>
            <person name="Mcauliffe O."/>
        </authorList>
    </citation>
    <scope>NUCLEOTIDE SEQUENCE [LARGE SCALE GENOMIC DNA]</scope>
    <source>
        <strain evidence="10 11">ATCC 51825</strain>
    </source>
</reference>
<dbReference type="OrthoDB" id="9788394at2"/>
<keyword evidence="4 8" id="KW-0547">Nucleotide-binding</keyword>
<feature type="binding site" evidence="8">
    <location>
        <position position="64"/>
    </location>
    <ligand>
        <name>GTP</name>
        <dbReference type="ChEBI" id="CHEBI:37565"/>
    </ligand>
</feature>
<feature type="binding site" evidence="8">
    <location>
        <position position="95"/>
    </location>
    <ligand>
        <name>GTP</name>
        <dbReference type="ChEBI" id="CHEBI:37565"/>
    </ligand>
</feature>
<dbReference type="EMBL" id="SCWF01000005">
    <property type="protein sequence ID" value="TDM14170.1"/>
    <property type="molecule type" value="Genomic_DNA"/>
</dbReference>
<feature type="binding site" evidence="8">
    <location>
        <begin position="6"/>
        <end position="8"/>
    </location>
    <ligand>
        <name>GTP</name>
        <dbReference type="ChEBI" id="CHEBI:37565"/>
    </ligand>
</feature>
<name>A0A4R6C093_9STAP</name>
<dbReference type="RefSeq" id="WP_133451711.1">
    <property type="nucleotide sequence ID" value="NZ_SCWF01000005.1"/>
</dbReference>
<dbReference type="GO" id="GO:0061603">
    <property type="term" value="F:molybdenum cofactor guanylyltransferase activity"/>
    <property type="evidence" value="ECO:0007669"/>
    <property type="project" value="UniProtKB-EC"/>
</dbReference>
<dbReference type="GO" id="GO:0005525">
    <property type="term" value="F:GTP binding"/>
    <property type="evidence" value="ECO:0007669"/>
    <property type="project" value="UniProtKB-UniRule"/>
</dbReference>
<comment type="cofactor">
    <cofactor evidence="8">
        <name>Mg(2+)</name>
        <dbReference type="ChEBI" id="CHEBI:18420"/>
    </cofactor>
</comment>
<keyword evidence="7 8" id="KW-0501">Molybdenum cofactor biosynthesis</keyword>
<dbReference type="EC" id="2.7.7.77" evidence="8"/>
<keyword evidence="6 8" id="KW-0342">GTP-binding</keyword>
<protein>
    <recommendedName>
        <fullName evidence="8">Probable molybdenum cofactor guanylyltransferase</fullName>
        <shortName evidence="8">MoCo guanylyltransferase</shortName>
        <ecNumber evidence="8">2.7.7.77</ecNumber>
    </recommendedName>
    <alternativeName>
        <fullName evidence="8">GTP:molybdopterin guanylyltransferase</fullName>
    </alternativeName>
    <alternativeName>
        <fullName evidence="8">Mo-MPT guanylyltransferase</fullName>
    </alternativeName>
    <alternativeName>
        <fullName evidence="8">Molybdopterin guanylyltransferase</fullName>
    </alternativeName>
    <alternativeName>
        <fullName evidence="8">Molybdopterin-guanine dinucleotide synthase</fullName>
        <shortName evidence="8">MGD synthase</shortName>
    </alternativeName>
</protein>
<dbReference type="AlphaFoldDB" id="A0A4R6C093"/>